<evidence type="ECO:0000256" key="1">
    <source>
        <dbReference type="SAM" id="MobiDB-lite"/>
    </source>
</evidence>
<feature type="region of interest" description="Disordered" evidence="1">
    <location>
        <begin position="1"/>
        <end position="38"/>
    </location>
</feature>
<reference evidence="2" key="1">
    <citation type="submission" date="2020-02" db="EMBL/GenBank/DDBJ databases">
        <authorList>
            <person name="Scholz U."/>
            <person name="Mascher M."/>
            <person name="Fiebig A."/>
        </authorList>
    </citation>
    <scope>NUCLEOTIDE SEQUENCE</scope>
</reference>
<dbReference type="EMBL" id="LR746269">
    <property type="protein sequence ID" value="CAA7398768.1"/>
    <property type="molecule type" value="Genomic_DNA"/>
</dbReference>
<accession>A0A7I8KNV7</accession>
<evidence type="ECO:0000313" key="2">
    <source>
        <dbReference type="EMBL" id="CAA7398768.1"/>
    </source>
</evidence>
<dbReference type="Proteomes" id="UP000663760">
    <property type="component" value="Chromosome 6"/>
</dbReference>
<feature type="compositionally biased region" description="Basic and acidic residues" evidence="1">
    <location>
        <begin position="1"/>
        <end position="15"/>
    </location>
</feature>
<sequence>MESRERGGGGGERWRCRQRSGFGRHGGSPALPRRVMSP</sequence>
<organism evidence="2 3">
    <name type="scientific">Spirodela intermedia</name>
    <name type="common">Intermediate duckweed</name>
    <dbReference type="NCBI Taxonomy" id="51605"/>
    <lineage>
        <taxon>Eukaryota</taxon>
        <taxon>Viridiplantae</taxon>
        <taxon>Streptophyta</taxon>
        <taxon>Embryophyta</taxon>
        <taxon>Tracheophyta</taxon>
        <taxon>Spermatophyta</taxon>
        <taxon>Magnoliopsida</taxon>
        <taxon>Liliopsida</taxon>
        <taxon>Araceae</taxon>
        <taxon>Lemnoideae</taxon>
        <taxon>Spirodela</taxon>
    </lineage>
</organism>
<name>A0A7I8KNV7_SPIIN</name>
<dbReference type="AlphaFoldDB" id="A0A7I8KNV7"/>
<gene>
    <name evidence="2" type="ORF">SI8410_06009433</name>
</gene>
<protein>
    <submittedName>
        <fullName evidence="2">Uncharacterized protein</fullName>
    </submittedName>
</protein>
<proteinExistence type="predicted"/>
<keyword evidence="3" id="KW-1185">Reference proteome</keyword>
<evidence type="ECO:0000313" key="3">
    <source>
        <dbReference type="Proteomes" id="UP000663760"/>
    </source>
</evidence>